<dbReference type="EMBL" id="GU180082">
    <property type="protein sequence ID" value="ADM95023.1"/>
    <property type="molecule type" value="Genomic_DNA"/>
</dbReference>
<name>G3BMQ8_9BACT</name>
<proteinExistence type="predicted"/>
<keyword evidence="1" id="KW-0472">Membrane</keyword>
<reference evidence="2" key="1">
    <citation type="submission" date="2009-11" db="EMBL/GenBank/DDBJ databases">
        <title>Microbial diversity profiles of fluids from low-temperature petroleum reservoirs with and without exogenous water perturbation.</title>
        <authorList>
            <person name="Pham V.D."/>
            <person name="Hnatow L.L."/>
            <person name="Zhang S."/>
            <person name="Fallon R.D."/>
            <person name="DeLong E.F."/>
            <person name="Keeler S.J."/>
        </authorList>
    </citation>
    <scope>NUCLEOTIDE SEQUENCE</scope>
</reference>
<keyword evidence="1" id="KW-0812">Transmembrane</keyword>
<protein>
    <submittedName>
        <fullName evidence="2">Uncharacterized protein</fullName>
    </submittedName>
</protein>
<evidence type="ECO:0000256" key="1">
    <source>
        <dbReference type="SAM" id="Phobius"/>
    </source>
</evidence>
<accession>G3BMQ8</accession>
<keyword evidence="1" id="KW-1133">Transmembrane helix</keyword>
<feature type="transmembrane region" description="Helical" evidence="1">
    <location>
        <begin position="6"/>
        <end position="34"/>
    </location>
</feature>
<sequence length="63" mass="7111">MILLALAIFPFIFIQLLSQAYFASVLLLITLLAFKNLSILKTTLTYSPLECIFNPFSLIEGKE</sequence>
<dbReference type="AlphaFoldDB" id="G3BMQ8"/>
<organism evidence="2">
    <name type="scientific">uncultured Atribacterota bacterium</name>
    <dbReference type="NCBI Taxonomy" id="263865"/>
    <lineage>
        <taxon>Bacteria</taxon>
        <taxon>Pseudomonadati</taxon>
        <taxon>Atribacterota</taxon>
        <taxon>environmental samples</taxon>
    </lineage>
</organism>
<evidence type="ECO:0000313" key="2">
    <source>
        <dbReference type="EMBL" id="ADM95023.1"/>
    </source>
</evidence>